<feature type="transmembrane region" description="Helical" evidence="2">
    <location>
        <begin position="140"/>
        <end position="157"/>
    </location>
</feature>
<reference evidence="3 4" key="1">
    <citation type="journal article" date="2018" name="J. Allergy Clin. Immunol.">
        <title>High-quality assembly of Dermatophagoides pteronyssinus genome and transcriptome reveals a wide range of novel allergens.</title>
        <authorList>
            <person name="Liu X.Y."/>
            <person name="Yang K.Y."/>
            <person name="Wang M.Q."/>
            <person name="Kwok J.S."/>
            <person name="Zeng X."/>
            <person name="Yang Z."/>
            <person name="Xiao X.J."/>
            <person name="Lau C.P."/>
            <person name="Li Y."/>
            <person name="Huang Z.M."/>
            <person name="Ba J.G."/>
            <person name="Yim A.K."/>
            <person name="Ouyang C.Y."/>
            <person name="Ngai S.M."/>
            <person name="Chan T.F."/>
            <person name="Leung E.L."/>
            <person name="Liu L."/>
            <person name="Liu Z.G."/>
            <person name="Tsui S.K."/>
        </authorList>
    </citation>
    <scope>NUCLEOTIDE SEQUENCE [LARGE SCALE GENOMIC DNA]</scope>
    <source>
        <strain evidence="3">Derp</strain>
    </source>
</reference>
<gene>
    <name evidence="3" type="ORF">DERP_003819</name>
</gene>
<proteinExistence type="predicted"/>
<feature type="region of interest" description="Disordered" evidence="1">
    <location>
        <begin position="1689"/>
        <end position="1711"/>
    </location>
</feature>
<protein>
    <recommendedName>
        <fullName evidence="5">PKD/REJ-like domain-containing protein</fullName>
    </recommendedName>
</protein>
<evidence type="ECO:0000313" key="3">
    <source>
        <dbReference type="EMBL" id="KAH9423538.1"/>
    </source>
</evidence>
<accession>A0ABQ8JLR0</accession>
<evidence type="ECO:0000256" key="1">
    <source>
        <dbReference type="SAM" id="MobiDB-lite"/>
    </source>
</evidence>
<sequence>MNEMYTKKTTVKGFGVNTIYPQLVATIAAIFLVAAAEMHGGMTTTTTNKTKGIHFKWLLLTCAANNNNHFEILNFPCLSLTTFFNVTWFEFKISSKCSNKKAICISDFLNHFSNHLLIMMRCLIINYSDKKNIQPIGQSIIILVIILNVICIFAPTSCVQHHQVYRREKRPDRLKFEIERPVDCSVIGHPNATLNECGYCVGQQTNLDFDHGKDCQGDCMGVCGGDAYLDECSGICIQPDLVAIDKHSSIVLMNRDCRGLCLNPSATVIATATDSNDKESSSNQQQQNNPSVTATQSYQLDRCGFCSLSSTQQQSTPSMNDPMTMLSPSMDCKGNCQLPGLVKHSIVCGQCINQQNEMSTVIDNCGHCLSEGHPCSCDRDPIRCGCIDQNNCYLIKNLMPMAIPSTVPVNISIVGYFYPYVNQLYCVIRSQSEFEIIESFPVQFLYKNKTFIQCTVKLEQSGQYVMGLGFRSNVLITPPKDLLQLYVFDSKAVNLTTIQPQRSFSNESDLPLMIKFNDDDNHELPPTPIRCLVQYESGEQELSDYGQDQYSCRLKESGLRTKSQTIRLYPTFDGINLIGQGFDHLIQASAPKIFPLSSFISEDSLSIIVNFDKSVNIELIENHIRENIVDIGDDDDLALIMCDYLLTESTIEQLSLFELESCRWATRTQFIISILKPFASDMIEIQFKPQVLSEYGQKYSLLNEASSANISKLSNHLNWWSYEPMIAIIGPNEISFCGIFSLIGHYSSPRGTTDVDFEWKVSGEVTSDLRQYVQSQRKSTNLLLNAEMFDINTEYLFTFTAFIHARRQSIEAQHSLIRLGYESPNLIIYSTNLLNNNPIHENDPVILFGDFTIPDCIFPPQLITMHWATNDPSVLFPIKQISKRYSSIFRIEPYSMPPDHLTSFTLNAYIGFYTNQSSKAMFSIKPKPVQLKANPANGINRITIGSKSGMLIIPSNTNDNIRQKRLVYQWSCHDTKTGQPCYYNFQSSFNHGGLHKNPLLITREIQTQSSLVLNSSSFQPNNQYLIGLQVFDANDSRSNSETEYILLNVLDGLKPQIFVGPVYINGEYLVPYNQHFSTFVIPSGSDIVIKGKVLLQNGLKSVQWKSQTFRYPLLWANDPINGGDQEIHTELYLYGDTLTAYGTYNFKLEACSYTNECSWAEISLLAAQSTTMCEVGIESHVEFEMTFASIEKCNLSPSSSPVTYQIYLEDEHYSLKLPLTMPQLSPVIIFPGIPVPIFNENQLTRLTVKTCDRFQTCTLHRSYPIRVEHSPNLTQSILQLIQHARRVYQTGDILMAMNYLNPILLKHDFETIENVTNLFEMAINSSIEFATTALQLPNLTLSPGHYELMFSMFSHALHKTDKLELRRKLLNLIIRYFEKADAHHIKISIKNIRIIYANVMNSFVSFNHNHRRENDDEENRKFLKDIRQTYRSIKQAIATRIPLGAHTVILAERINYHEDATTTTTLPTSKIHTAYTEIVHSDNVEDLFLKVQMSPNQTIQAKVQFGPEIRQMFNKSWNCGRPRHLCSSIVQFVTVFPDDNPFPHPSDQQSHRLSSIIDISIHDPYNGREQSIRGLFKASIFELTVIGNDSFGGSDYSTKCHYFDETKQKWLMDDIHPLGIAYNQAGCWSGHLSSFIVLRTVMGINADYVIGVLVACTMGVLVLGMMVVFYVQRKNDNIAASKKAADEAKNGHSIDKSKLSNDNDQYSKRNEHIANLKRKHHTAKVGVANETETEIQSKTIVVTE</sequence>
<dbReference type="Proteomes" id="UP000887458">
    <property type="component" value="Unassembled WGS sequence"/>
</dbReference>
<dbReference type="EMBL" id="NJHN03000032">
    <property type="protein sequence ID" value="KAH9423538.1"/>
    <property type="molecule type" value="Genomic_DNA"/>
</dbReference>
<keyword evidence="2" id="KW-0472">Membrane</keyword>
<feature type="transmembrane region" description="Helical" evidence="2">
    <location>
        <begin position="1648"/>
        <end position="1671"/>
    </location>
</feature>
<name>A0ABQ8JLR0_DERPT</name>
<keyword evidence="4" id="KW-1185">Reference proteome</keyword>
<keyword evidence="2" id="KW-1133">Transmembrane helix</keyword>
<organism evidence="3 4">
    <name type="scientific">Dermatophagoides pteronyssinus</name>
    <name type="common">European house dust mite</name>
    <dbReference type="NCBI Taxonomy" id="6956"/>
    <lineage>
        <taxon>Eukaryota</taxon>
        <taxon>Metazoa</taxon>
        <taxon>Ecdysozoa</taxon>
        <taxon>Arthropoda</taxon>
        <taxon>Chelicerata</taxon>
        <taxon>Arachnida</taxon>
        <taxon>Acari</taxon>
        <taxon>Acariformes</taxon>
        <taxon>Sarcoptiformes</taxon>
        <taxon>Astigmata</taxon>
        <taxon>Psoroptidia</taxon>
        <taxon>Analgoidea</taxon>
        <taxon>Pyroglyphidae</taxon>
        <taxon>Dermatophagoidinae</taxon>
        <taxon>Dermatophagoides</taxon>
    </lineage>
</organism>
<feature type="transmembrane region" description="Helical" evidence="2">
    <location>
        <begin position="20"/>
        <end position="39"/>
    </location>
</feature>
<evidence type="ECO:0008006" key="5">
    <source>
        <dbReference type="Google" id="ProtNLM"/>
    </source>
</evidence>
<keyword evidence="2" id="KW-0812">Transmembrane</keyword>
<evidence type="ECO:0000256" key="2">
    <source>
        <dbReference type="SAM" id="Phobius"/>
    </source>
</evidence>
<comment type="caution">
    <text evidence="3">The sequence shown here is derived from an EMBL/GenBank/DDBJ whole genome shotgun (WGS) entry which is preliminary data.</text>
</comment>
<feature type="region of interest" description="Disordered" evidence="1">
    <location>
        <begin position="273"/>
        <end position="292"/>
    </location>
</feature>
<evidence type="ECO:0000313" key="4">
    <source>
        <dbReference type="Proteomes" id="UP000887458"/>
    </source>
</evidence>
<reference evidence="3 4" key="2">
    <citation type="journal article" date="2022" name="Mol. Biol. Evol.">
        <title>Comparative Genomics Reveals Insights into the Divergent Evolution of Astigmatic Mites and Household Pest Adaptations.</title>
        <authorList>
            <person name="Xiong Q."/>
            <person name="Wan A.T."/>
            <person name="Liu X."/>
            <person name="Fung C.S."/>
            <person name="Xiao X."/>
            <person name="Malainual N."/>
            <person name="Hou J."/>
            <person name="Wang L."/>
            <person name="Wang M."/>
            <person name="Yang K.Y."/>
            <person name="Cui Y."/>
            <person name="Leung E.L."/>
            <person name="Nong W."/>
            <person name="Shin S.K."/>
            <person name="Au S.W."/>
            <person name="Jeong K.Y."/>
            <person name="Chew F.T."/>
            <person name="Hui J.H."/>
            <person name="Leung T.F."/>
            <person name="Tungtrongchitr A."/>
            <person name="Zhong N."/>
            <person name="Liu Z."/>
            <person name="Tsui S.K."/>
        </authorList>
    </citation>
    <scope>NUCLEOTIDE SEQUENCE [LARGE SCALE GENOMIC DNA]</scope>
    <source>
        <strain evidence="3">Derp</strain>
    </source>
</reference>